<keyword evidence="2" id="KW-1185">Reference proteome</keyword>
<comment type="caution">
    <text evidence="1">The sequence shown here is derived from an EMBL/GenBank/DDBJ whole genome shotgun (WGS) entry which is preliminary data.</text>
</comment>
<gene>
    <name evidence="1" type="ORF">ACOLOM_LOCUS8072</name>
</gene>
<dbReference type="Proteomes" id="UP000789525">
    <property type="component" value="Unassembled WGS sequence"/>
</dbReference>
<protein>
    <submittedName>
        <fullName evidence="1">7785_t:CDS:1</fullName>
    </submittedName>
</protein>
<evidence type="ECO:0000313" key="1">
    <source>
        <dbReference type="EMBL" id="CAG8645195.1"/>
    </source>
</evidence>
<evidence type="ECO:0000313" key="2">
    <source>
        <dbReference type="Proteomes" id="UP000789525"/>
    </source>
</evidence>
<accession>A0ACA9NHN8</accession>
<name>A0ACA9NHN8_9GLOM</name>
<sequence>MVTLNKEKIIPCDFSKYNLSDTGFFTPLPIDVVRLCLTSFPYDPKNGKEIIYSIAKTLAGYYVFLDSARGKPNPGNTYDAIDVVNSLEALLKREFKTDYDFTLNVTDILDQLKDAHTQFRPFCYKNFVFLQGIDLYSVVDSNGQQSIKVLDDFFDHTNKDCNILQINGAPALQAIKQYADKNIGLVRDLGVRFNLALTSLSFKGSKEFSNYFSRRQYLPPTNEISYTLLCNGKKKNVIRAWTACGYNNAISSVKNSKAYWNQNCLPSSDTQLQYRDLKSGFTTQGRLTTEDNICGTINPSIIESIDET</sequence>
<proteinExistence type="predicted"/>
<organism evidence="1 2">
    <name type="scientific">Acaulospora colombiana</name>
    <dbReference type="NCBI Taxonomy" id="27376"/>
    <lineage>
        <taxon>Eukaryota</taxon>
        <taxon>Fungi</taxon>
        <taxon>Fungi incertae sedis</taxon>
        <taxon>Mucoromycota</taxon>
        <taxon>Glomeromycotina</taxon>
        <taxon>Glomeromycetes</taxon>
        <taxon>Diversisporales</taxon>
        <taxon>Acaulosporaceae</taxon>
        <taxon>Acaulospora</taxon>
    </lineage>
</organism>
<reference evidence="1" key="1">
    <citation type="submission" date="2021-06" db="EMBL/GenBank/DDBJ databases">
        <authorList>
            <person name="Kallberg Y."/>
            <person name="Tangrot J."/>
            <person name="Rosling A."/>
        </authorList>
    </citation>
    <scope>NUCLEOTIDE SEQUENCE</scope>
    <source>
        <strain evidence="1">CL356</strain>
    </source>
</reference>
<dbReference type="EMBL" id="CAJVPT010020003">
    <property type="protein sequence ID" value="CAG8645195.1"/>
    <property type="molecule type" value="Genomic_DNA"/>
</dbReference>
<feature type="non-terminal residue" evidence="1">
    <location>
        <position position="308"/>
    </location>
</feature>